<dbReference type="HOGENOM" id="CLU_029499_0_2_9"/>
<evidence type="ECO:0000313" key="5">
    <source>
        <dbReference type="Proteomes" id="UP000001968"/>
    </source>
</evidence>
<sequence>MKAMIMAAGVGSRLMPLTKDTPKPMVPMTNRPLMENIVELLGRHHFKEVIANLHHQGESISGYFDDGHDFGLKLLYSPEEVLLGTAGGVKKCEWFLDETFVVISGDALTDMDLSELLAQHRKRGALATIALKEVENVEQFGVVLTAEDGRISRFQEKPGREEALSHQANTGIYVFEPEIFKYIPAAQFYDFGCQLFPQLVEMGAPFYAVSTQDYWCDVGNIETYRQANVDVLQGRVAMKPGGIVLEDKGKSRVLLGEDVELGDEVNFLGHVVIGRGCRIGSGTVIKDTVIWEQSEIGPASVLKDCTIGRQCKIGSGTIVHPGTVMGSACKVTGNSILGPSEGL</sequence>
<dbReference type="PANTHER" id="PTHR22572">
    <property type="entry name" value="SUGAR-1-PHOSPHATE GUANYL TRANSFERASE"/>
    <property type="match status" value="1"/>
</dbReference>
<evidence type="ECO:0000313" key="4">
    <source>
        <dbReference type="EMBL" id="ABI69428.1"/>
    </source>
</evidence>
<evidence type="ECO:0000259" key="3">
    <source>
        <dbReference type="Pfam" id="PF25087"/>
    </source>
</evidence>
<dbReference type="SUPFAM" id="SSF51161">
    <property type="entry name" value="Trimeric LpxA-like enzymes"/>
    <property type="match status" value="1"/>
</dbReference>
<dbReference type="InterPro" id="IPR011004">
    <property type="entry name" value="Trimer_LpxA-like_sf"/>
</dbReference>
<dbReference type="OrthoDB" id="9803871at2"/>
<dbReference type="InterPro" id="IPR005835">
    <property type="entry name" value="NTP_transferase_dom"/>
</dbReference>
<dbReference type="SUPFAM" id="SSF53448">
    <property type="entry name" value="Nucleotide-diphospho-sugar transferases"/>
    <property type="match status" value="1"/>
</dbReference>
<evidence type="ECO:0000259" key="2">
    <source>
        <dbReference type="Pfam" id="PF00483"/>
    </source>
</evidence>
<proteinExistence type="inferred from homology"/>
<gene>
    <name evidence="4" type="ordered locus">Swol_2137</name>
</gene>
<evidence type="ECO:0000256" key="1">
    <source>
        <dbReference type="ARBA" id="ARBA00007274"/>
    </source>
</evidence>
<dbReference type="Pfam" id="PF25087">
    <property type="entry name" value="GMPPB_C"/>
    <property type="match status" value="1"/>
</dbReference>
<feature type="domain" description="Nucleotidyl transferase" evidence="2">
    <location>
        <begin position="2"/>
        <end position="233"/>
    </location>
</feature>
<dbReference type="Gene3D" id="3.90.550.10">
    <property type="entry name" value="Spore Coat Polysaccharide Biosynthesis Protein SpsA, Chain A"/>
    <property type="match status" value="1"/>
</dbReference>
<dbReference type="eggNOG" id="COG1208">
    <property type="taxonomic scope" value="Bacteria"/>
</dbReference>
<keyword evidence="4" id="KW-0808">Transferase</keyword>
<dbReference type="Proteomes" id="UP000001968">
    <property type="component" value="Chromosome"/>
</dbReference>
<dbReference type="RefSeq" id="WP_011641519.1">
    <property type="nucleotide sequence ID" value="NC_008346.1"/>
</dbReference>
<dbReference type="InterPro" id="IPR050486">
    <property type="entry name" value="Mannose-1P_guanyltransferase"/>
</dbReference>
<name>Q0AV26_SYNWW</name>
<dbReference type="STRING" id="335541.Swol_2137"/>
<dbReference type="KEGG" id="swo:Swol_2137"/>
<organism evidence="4 5">
    <name type="scientific">Syntrophomonas wolfei subsp. wolfei (strain DSM 2245B / Goettingen)</name>
    <dbReference type="NCBI Taxonomy" id="335541"/>
    <lineage>
        <taxon>Bacteria</taxon>
        <taxon>Bacillati</taxon>
        <taxon>Bacillota</taxon>
        <taxon>Clostridia</taxon>
        <taxon>Eubacteriales</taxon>
        <taxon>Syntrophomonadaceae</taxon>
        <taxon>Syntrophomonas</taxon>
    </lineage>
</organism>
<dbReference type="Gene3D" id="2.160.10.10">
    <property type="entry name" value="Hexapeptide repeat proteins"/>
    <property type="match status" value="1"/>
</dbReference>
<accession>Q0AV26</accession>
<dbReference type="EMBL" id="CP000448">
    <property type="protein sequence ID" value="ABI69428.1"/>
    <property type="molecule type" value="Genomic_DNA"/>
</dbReference>
<comment type="similarity">
    <text evidence="1">Belongs to the transferase hexapeptide repeat family.</text>
</comment>
<dbReference type="InterPro" id="IPR056729">
    <property type="entry name" value="GMPPB_C"/>
</dbReference>
<reference evidence="5" key="1">
    <citation type="journal article" date="2010" name="Environ. Microbiol.">
        <title>The genome of Syntrophomonas wolfei: new insights into syntrophic metabolism and biohydrogen production.</title>
        <authorList>
            <person name="Sieber J.R."/>
            <person name="Sims D.R."/>
            <person name="Han C."/>
            <person name="Kim E."/>
            <person name="Lykidis A."/>
            <person name="Lapidus A.L."/>
            <person name="McDonnald E."/>
            <person name="Rohlin L."/>
            <person name="Culley D.E."/>
            <person name="Gunsalus R."/>
            <person name="McInerney M.J."/>
        </authorList>
    </citation>
    <scope>NUCLEOTIDE SEQUENCE [LARGE SCALE GENOMIC DNA]</scope>
    <source>
        <strain evidence="5">DSM 2245B / Goettingen</strain>
    </source>
</reference>
<dbReference type="AlphaFoldDB" id="Q0AV26"/>
<dbReference type="GO" id="GO:0016740">
    <property type="term" value="F:transferase activity"/>
    <property type="evidence" value="ECO:0007669"/>
    <property type="project" value="UniProtKB-KW"/>
</dbReference>
<dbReference type="Pfam" id="PF00483">
    <property type="entry name" value="NTP_transferase"/>
    <property type="match status" value="1"/>
</dbReference>
<feature type="domain" description="Mannose-1-phosphate guanyltransferase C-terminal" evidence="3">
    <location>
        <begin position="252"/>
        <end position="334"/>
    </location>
</feature>
<dbReference type="InterPro" id="IPR029044">
    <property type="entry name" value="Nucleotide-diphossugar_trans"/>
</dbReference>
<keyword evidence="5" id="KW-1185">Reference proteome</keyword>
<dbReference type="CDD" id="cd04181">
    <property type="entry name" value="NTP_transferase"/>
    <property type="match status" value="1"/>
</dbReference>
<protein>
    <submittedName>
        <fullName evidence="4">Mannose-1-phosphate guanyltransferase</fullName>
    </submittedName>
</protein>